<dbReference type="EMBL" id="CP090145">
    <property type="protein sequence ID" value="UOX34202.1"/>
    <property type="molecule type" value="Genomic_DNA"/>
</dbReference>
<accession>A0ABY4HPH6</accession>
<keyword evidence="3" id="KW-1185">Reference proteome</keyword>
<sequence length="80" mass="8857">MKKSINQLKFEKLSKNELMNINSIEIEGASGKNGGNPDGLVGPCGTEPSPNQPNYEMVYLLWKNCVEMYENPAMSGNCIF</sequence>
<protein>
    <recommendedName>
        <fullName evidence="4">Natural product</fullName>
    </recommendedName>
</protein>
<feature type="region of interest" description="Disordered" evidence="1">
    <location>
        <begin position="27"/>
        <end position="48"/>
    </location>
</feature>
<dbReference type="RefSeq" id="WP_246916890.1">
    <property type="nucleotide sequence ID" value="NZ_CP090145.1"/>
</dbReference>
<evidence type="ECO:0008006" key="4">
    <source>
        <dbReference type="Google" id="ProtNLM"/>
    </source>
</evidence>
<organism evidence="2 3">
    <name type="scientific">Flavobacterium sediminilitoris</name>
    <dbReference type="NCBI Taxonomy" id="2024526"/>
    <lineage>
        <taxon>Bacteria</taxon>
        <taxon>Pseudomonadati</taxon>
        <taxon>Bacteroidota</taxon>
        <taxon>Flavobacteriia</taxon>
        <taxon>Flavobacteriales</taxon>
        <taxon>Flavobacteriaceae</taxon>
        <taxon>Flavobacterium</taxon>
    </lineage>
</organism>
<proteinExistence type="predicted"/>
<name>A0ABY4HPH6_9FLAO</name>
<evidence type="ECO:0000313" key="3">
    <source>
        <dbReference type="Proteomes" id="UP000830454"/>
    </source>
</evidence>
<evidence type="ECO:0000313" key="2">
    <source>
        <dbReference type="EMBL" id="UOX34202.1"/>
    </source>
</evidence>
<evidence type="ECO:0000256" key="1">
    <source>
        <dbReference type="SAM" id="MobiDB-lite"/>
    </source>
</evidence>
<dbReference type="Proteomes" id="UP000830454">
    <property type="component" value="Chromosome"/>
</dbReference>
<reference evidence="2" key="1">
    <citation type="submission" date="2021-12" db="EMBL/GenBank/DDBJ databases">
        <authorList>
            <person name="Cha I.-T."/>
            <person name="Lee K.-E."/>
            <person name="Park S.-J."/>
        </authorList>
    </citation>
    <scope>NUCLEOTIDE SEQUENCE</scope>
    <source>
        <strain evidence="2">YSM-43</strain>
    </source>
</reference>
<gene>
    <name evidence="2" type="ORF">LXD69_01500</name>
</gene>
<reference evidence="2" key="2">
    <citation type="submission" date="2022-04" db="EMBL/GenBank/DDBJ databases">
        <title>Complete Genome Sequence of Flavobacterium sediminilitoris YSM-43, Isolated from a Tidal Sediment.</title>
        <authorList>
            <person name="Lee P.A."/>
        </authorList>
    </citation>
    <scope>NUCLEOTIDE SEQUENCE</scope>
    <source>
        <strain evidence="2">YSM-43</strain>
    </source>
</reference>